<proteinExistence type="predicted"/>
<evidence type="ECO:0000256" key="4">
    <source>
        <dbReference type="SAM" id="MobiDB-lite"/>
    </source>
</evidence>
<dbReference type="PROSITE" id="PS50294">
    <property type="entry name" value="WD_REPEATS_REGION"/>
    <property type="match status" value="4"/>
</dbReference>
<dbReference type="PROSITE" id="PS50082">
    <property type="entry name" value="WD_REPEATS_2"/>
    <property type="match status" value="4"/>
</dbReference>
<dbReference type="Proteomes" id="UP001374579">
    <property type="component" value="Unassembled WGS sequence"/>
</dbReference>
<keyword evidence="2" id="KW-0677">Repeat</keyword>
<evidence type="ECO:0000256" key="3">
    <source>
        <dbReference type="PROSITE-ProRule" id="PRU00221"/>
    </source>
</evidence>
<feature type="repeat" description="WD" evidence="3">
    <location>
        <begin position="621"/>
        <end position="662"/>
    </location>
</feature>
<dbReference type="PROSITE" id="PS00678">
    <property type="entry name" value="WD_REPEATS_1"/>
    <property type="match status" value="1"/>
</dbReference>
<keyword evidence="6" id="KW-1185">Reference proteome</keyword>
<feature type="region of interest" description="Disordered" evidence="4">
    <location>
        <begin position="244"/>
        <end position="264"/>
    </location>
</feature>
<feature type="region of interest" description="Disordered" evidence="4">
    <location>
        <begin position="476"/>
        <end position="508"/>
    </location>
</feature>
<feature type="repeat" description="WD" evidence="3">
    <location>
        <begin position="55"/>
        <end position="89"/>
    </location>
</feature>
<dbReference type="SMART" id="SM00320">
    <property type="entry name" value="WD40"/>
    <property type="match status" value="9"/>
</dbReference>
<dbReference type="Gene3D" id="2.130.10.10">
    <property type="entry name" value="YVTN repeat-like/Quinoprotein amine dehydrogenase"/>
    <property type="match status" value="3"/>
</dbReference>
<dbReference type="PANTHER" id="PTHR44525">
    <property type="entry name" value="WD REPEAT-CONTAINING PROTEIN 27"/>
    <property type="match status" value="1"/>
</dbReference>
<reference evidence="5 6" key="1">
    <citation type="submission" date="2024-02" db="EMBL/GenBank/DDBJ databases">
        <title>Chromosome-scale genome assembly of the rough periwinkle Littorina saxatilis.</title>
        <authorList>
            <person name="De Jode A."/>
            <person name="Faria R."/>
            <person name="Formenti G."/>
            <person name="Sims Y."/>
            <person name="Smith T.P."/>
            <person name="Tracey A."/>
            <person name="Wood J.M.D."/>
            <person name="Zagrodzka Z.B."/>
            <person name="Johannesson K."/>
            <person name="Butlin R.K."/>
            <person name="Leder E.H."/>
        </authorList>
    </citation>
    <scope>NUCLEOTIDE SEQUENCE [LARGE SCALE GENOMIC DNA]</scope>
    <source>
        <strain evidence="5">Snail1</strain>
        <tissue evidence="5">Muscle</tissue>
    </source>
</reference>
<evidence type="ECO:0000256" key="2">
    <source>
        <dbReference type="ARBA" id="ARBA00022737"/>
    </source>
</evidence>
<feature type="repeat" description="WD" evidence="3">
    <location>
        <begin position="879"/>
        <end position="912"/>
    </location>
</feature>
<name>A0AAN9GFH5_9CAEN</name>
<accession>A0AAN9GFH5</accession>
<keyword evidence="1 3" id="KW-0853">WD repeat</keyword>
<dbReference type="SUPFAM" id="SSF50978">
    <property type="entry name" value="WD40 repeat-like"/>
    <property type="match status" value="2"/>
</dbReference>
<organism evidence="5 6">
    <name type="scientific">Littorina saxatilis</name>
    <dbReference type="NCBI Taxonomy" id="31220"/>
    <lineage>
        <taxon>Eukaryota</taxon>
        <taxon>Metazoa</taxon>
        <taxon>Spiralia</taxon>
        <taxon>Lophotrochozoa</taxon>
        <taxon>Mollusca</taxon>
        <taxon>Gastropoda</taxon>
        <taxon>Caenogastropoda</taxon>
        <taxon>Littorinimorpha</taxon>
        <taxon>Littorinoidea</taxon>
        <taxon>Littorinidae</taxon>
        <taxon>Littorina</taxon>
    </lineage>
</organism>
<dbReference type="EMBL" id="JBAMIC010000007">
    <property type="protein sequence ID" value="KAK7106246.1"/>
    <property type="molecule type" value="Genomic_DNA"/>
</dbReference>
<evidence type="ECO:0000313" key="5">
    <source>
        <dbReference type="EMBL" id="KAK7106246.1"/>
    </source>
</evidence>
<gene>
    <name evidence="5" type="ORF">V1264_017520</name>
</gene>
<feature type="compositionally biased region" description="Polar residues" evidence="4">
    <location>
        <begin position="244"/>
        <end position="256"/>
    </location>
</feature>
<dbReference type="InterPro" id="IPR036322">
    <property type="entry name" value="WD40_repeat_dom_sf"/>
</dbReference>
<comment type="caution">
    <text evidence="5">The sequence shown here is derived from an EMBL/GenBank/DDBJ whole genome shotgun (WGS) entry which is preliminary data.</text>
</comment>
<sequence length="912" mass="98314">MAALSAVYHTRTFPLQVNQCRLDPAVCGSLLALPVTKTTVGVWDLTDPKSEAVSLVGHKRAVSALNFSHDEPRLLCSAGDDYVIVWNVRKCLQNAAQGVEVRGEVILSRPGDVTHACFSVDAARVALCVDAVVKIVNISLSKVVAELAGHTAKVTAAEFCPHFSATLVTISDDRTVVVWDVQNFSLVYQSTIISSAPLISLCMNRQEVHVAVASAGGMIKVFNLEDDKNFRQLSQIDVGKILSKSRQNQQQRKNSGSEGGPVVVTKGGVARKSEAPAVGGGDSNFSSIESSDVVLSLMYAYSSSGHTSISPERAHFGPNTQGHGAVGQVLTAQSPILIIISSHCMIQVDSKTLQVLSVVDFQESIPSWFQSSVPEMTISAIGLAALGQVSQTQLAIVVGTQFESRVHSIQWELASAKSCEKETGLESPVTRLNLTFSPRAASEICSPQESSEELSIVAFNPLVENSPLKSELVLQSTSSATTANGRTPTSRRGSVGMGAKKPDPMNQPLTFKAKVKSSGYTQAPHSHTNMFKPHTNFRSKSIDASKTRKGQSLVSKIASQEYPHDAGPPSERDCNLSTGAIPAAVTGLKFSGTGQSLACSMSNKTCLVFPAPFAHKDSNVLVGHDSSVNTVSWSKSGKYLLTASNDKSAILWDRATSEMVVTFDRINNNFHDSGSGDKSKNRDNYTKEVKGAQFFYMDKFVLVVTGNQLCMYKYHLHPAKPEIKRYLTKSKYKLVKSWETSSQNFTSLAAANAFYSHLAVCAGSNRDLEIYDLNEGRLAHVFNDAHTKPANAIALNEGSTYTSQPQEALNVFATSATLDCIKMWDVRSRRCVLRLQGHSNQAHGCGIAFSACGTYLASGSEDKLAYVYDVRQGTFCQKLRGHTDVVASVAFHPARPVLATGAIKGKVLLFKA</sequence>
<evidence type="ECO:0000256" key="1">
    <source>
        <dbReference type="ARBA" id="ARBA00022574"/>
    </source>
</evidence>
<dbReference type="InterPro" id="IPR001680">
    <property type="entry name" value="WD40_rpt"/>
</dbReference>
<dbReference type="InterPro" id="IPR015943">
    <property type="entry name" value="WD40/YVTN_repeat-like_dom_sf"/>
</dbReference>
<dbReference type="AlphaFoldDB" id="A0AAN9GFH5"/>
<feature type="repeat" description="WD" evidence="3">
    <location>
        <begin position="147"/>
        <end position="189"/>
    </location>
</feature>
<feature type="compositionally biased region" description="Polar residues" evidence="4">
    <location>
        <begin position="476"/>
        <end position="492"/>
    </location>
</feature>
<evidence type="ECO:0008006" key="7">
    <source>
        <dbReference type="Google" id="ProtNLM"/>
    </source>
</evidence>
<dbReference type="Pfam" id="PF00400">
    <property type="entry name" value="WD40"/>
    <property type="match status" value="5"/>
</dbReference>
<dbReference type="InterPro" id="IPR019775">
    <property type="entry name" value="WD40_repeat_CS"/>
</dbReference>
<protein>
    <recommendedName>
        <fullName evidence="7">WD repeat-containing protein 27</fullName>
    </recommendedName>
</protein>
<dbReference type="InterPro" id="IPR042411">
    <property type="entry name" value="WDR27"/>
</dbReference>
<dbReference type="PANTHER" id="PTHR44525:SF1">
    <property type="entry name" value="WD REPEAT-CONTAINING PROTEIN 27"/>
    <property type="match status" value="1"/>
</dbReference>
<evidence type="ECO:0000313" key="6">
    <source>
        <dbReference type="Proteomes" id="UP001374579"/>
    </source>
</evidence>